<protein>
    <recommendedName>
        <fullName evidence="3">Beta-lactamase enzyme family protein</fullName>
    </recommendedName>
</protein>
<dbReference type="RefSeq" id="WP_091098489.1">
    <property type="nucleotide sequence ID" value="NZ_FMHZ01000002.1"/>
</dbReference>
<dbReference type="EMBL" id="FMHZ01000002">
    <property type="protein sequence ID" value="SCL56278.1"/>
    <property type="molecule type" value="Genomic_DNA"/>
</dbReference>
<dbReference type="OrthoDB" id="3374590at2"/>
<accession>A0A1C6UQI6</accession>
<dbReference type="AlphaFoldDB" id="A0A1C6UQI6"/>
<dbReference type="InterPro" id="IPR012338">
    <property type="entry name" value="Beta-lactam/transpept-like"/>
</dbReference>
<name>A0A1C6UQI6_9ACTN</name>
<organism evidence="1 2">
    <name type="scientific">Micromonospora citrea</name>
    <dbReference type="NCBI Taxonomy" id="47855"/>
    <lineage>
        <taxon>Bacteria</taxon>
        <taxon>Bacillati</taxon>
        <taxon>Actinomycetota</taxon>
        <taxon>Actinomycetes</taxon>
        <taxon>Micromonosporales</taxon>
        <taxon>Micromonosporaceae</taxon>
        <taxon>Micromonospora</taxon>
    </lineage>
</organism>
<gene>
    <name evidence="1" type="ORF">GA0070606_2580</name>
</gene>
<evidence type="ECO:0000313" key="2">
    <source>
        <dbReference type="Proteomes" id="UP000199001"/>
    </source>
</evidence>
<sequence>MRPRLALAFAVMTILAGGVLLAPAAFARFATDPGPTGPDFVAPTATPSLPPPTLVAGPVSVPVEGFLAWALLDRAGGRIAGSPNSATSTNSTESMIKVWIVSDFLRRSTEAGRKPSDVRLRQASHAIRYSSDDSTEALYDLGGRQAVVRRMIKLCRLTNTRPGTVPGYVGWWSFTEMSAQDAVRLGDCVRSGRAAGPEWTDWVLEEMRNVWGTTARKDQRATRQGGRWGIIDGLPAELLDAEPVSIKNGWTSLAYDGNWHVNCLAISDRWVLAVQTRYPDERGLEYGASICADVAAQLVNPAAHRPVRP</sequence>
<reference evidence="2" key="1">
    <citation type="submission" date="2016-06" db="EMBL/GenBank/DDBJ databases">
        <authorList>
            <person name="Varghese N."/>
            <person name="Submissions Spin"/>
        </authorList>
    </citation>
    <scope>NUCLEOTIDE SEQUENCE [LARGE SCALE GENOMIC DNA]</scope>
    <source>
        <strain evidence="2">DSM 43903</strain>
    </source>
</reference>
<dbReference type="SUPFAM" id="SSF56601">
    <property type="entry name" value="beta-lactamase/transpeptidase-like"/>
    <property type="match status" value="1"/>
</dbReference>
<proteinExistence type="predicted"/>
<dbReference type="Proteomes" id="UP000199001">
    <property type="component" value="Unassembled WGS sequence"/>
</dbReference>
<evidence type="ECO:0008006" key="3">
    <source>
        <dbReference type="Google" id="ProtNLM"/>
    </source>
</evidence>
<dbReference type="Gene3D" id="3.40.710.10">
    <property type="entry name" value="DD-peptidase/beta-lactamase superfamily"/>
    <property type="match status" value="1"/>
</dbReference>
<dbReference type="STRING" id="47855.GA0070606_2580"/>
<keyword evidence="2" id="KW-1185">Reference proteome</keyword>
<evidence type="ECO:0000313" key="1">
    <source>
        <dbReference type="EMBL" id="SCL56278.1"/>
    </source>
</evidence>